<keyword evidence="9" id="KW-1185">Reference proteome</keyword>
<keyword evidence="6" id="KW-0813">Transport</keyword>
<evidence type="ECO:0000256" key="2">
    <source>
        <dbReference type="ARBA" id="ARBA00008390"/>
    </source>
</evidence>
<evidence type="ECO:0000313" key="8">
    <source>
        <dbReference type="EMBL" id="GAV05212.1"/>
    </source>
</evidence>
<organism evidence="8 9">
    <name type="scientific">Ramazzottius varieornatus</name>
    <name type="common">Water bear</name>
    <name type="synonym">Tardigrade</name>
    <dbReference type="NCBI Taxonomy" id="947166"/>
    <lineage>
        <taxon>Eukaryota</taxon>
        <taxon>Metazoa</taxon>
        <taxon>Ecdysozoa</taxon>
        <taxon>Tardigrada</taxon>
        <taxon>Eutardigrada</taxon>
        <taxon>Parachela</taxon>
        <taxon>Hypsibioidea</taxon>
        <taxon>Ramazzottiidae</taxon>
        <taxon>Ramazzottius</taxon>
    </lineage>
</organism>
<dbReference type="CDD" id="cd00742">
    <property type="entry name" value="FABP"/>
    <property type="match status" value="1"/>
</dbReference>
<sequence>MNEANPPIWKICLAASCLPKPKGSLTYLLLFCSTRSPCIPGRSATAALLNPRSAMAQQNVDITGLYKLTSSENFDEYLKAVGVSWALRTAVKALGSVGSATVEITKIGQDEYSIKTVTSIKQAEIKFKLGQEFVEKTLDGRDVNTTFTLTGNTLKQTQKDPKGDFQTTVDRDFVGDEMTTTMRAKDVVCVRKYHKEPKA</sequence>
<protein>
    <submittedName>
        <fullName evidence="8">FABP5</fullName>
    </submittedName>
</protein>
<keyword evidence="4" id="KW-0446">Lipid-binding</keyword>
<evidence type="ECO:0000256" key="3">
    <source>
        <dbReference type="ARBA" id="ARBA00023016"/>
    </source>
</evidence>
<dbReference type="Pfam" id="PF00061">
    <property type="entry name" value="Lipocalin"/>
    <property type="match status" value="1"/>
</dbReference>
<evidence type="ECO:0000256" key="4">
    <source>
        <dbReference type="ARBA" id="ARBA00023121"/>
    </source>
</evidence>
<proteinExistence type="inferred from homology"/>
<dbReference type="PROSITE" id="PS00214">
    <property type="entry name" value="FABP"/>
    <property type="match status" value="1"/>
</dbReference>
<dbReference type="PRINTS" id="PR00178">
    <property type="entry name" value="FATTYACIDBP"/>
</dbReference>
<dbReference type="SUPFAM" id="SSF50814">
    <property type="entry name" value="Lipocalins"/>
    <property type="match status" value="1"/>
</dbReference>
<comment type="similarity">
    <text evidence="1">Belongs to the Secretory-abundant heat soluble protein (SAHS) family.</text>
</comment>
<dbReference type="AlphaFoldDB" id="A0A1D1VUR4"/>
<reference evidence="8 9" key="1">
    <citation type="journal article" date="2016" name="Nat. Commun.">
        <title>Extremotolerant tardigrade genome and improved radiotolerance of human cultured cells by tardigrade-unique protein.</title>
        <authorList>
            <person name="Hashimoto T."/>
            <person name="Horikawa D.D."/>
            <person name="Saito Y."/>
            <person name="Kuwahara H."/>
            <person name="Kozuka-Hata H."/>
            <person name="Shin-I T."/>
            <person name="Minakuchi Y."/>
            <person name="Ohishi K."/>
            <person name="Motoyama A."/>
            <person name="Aizu T."/>
            <person name="Enomoto A."/>
            <person name="Kondo K."/>
            <person name="Tanaka S."/>
            <person name="Hara Y."/>
            <person name="Koshikawa S."/>
            <person name="Sagara H."/>
            <person name="Miura T."/>
            <person name="Yokobori S."/>
            <person name="Miyagawa K."/>
            <person name="Suzuki Y."/>
            <person name="Kubo T."/>
            <person name="Oyama M."/>
            <person name="Kohara Y."/>
            <person name="Fujiyama A."/>
            <person name="Arakawa K."/>
            <person name="Katayama T."/>
            <person name="Toyoda A."/>
            <person name="Kunieda T."/>
        </authorList>
    </citation>
    <scope>NUCLEOTIDE SEQUENCE [LARGE SCALE GENOMIC DNA]</scope>
    <source>
        <strain evidence="8 9">YOKOZUNA-1</strain>
    </source>
</reference>
<dbReference type="InterPro" id="IPR000463">
    <property type="entry name" value="Fatty_acid-bd"/>
</dbReference>
<dbReference type="EMBL" id="BDGG01000012">
    <property type="protein sequence ID" value="GAV05212.1"/>
    <property type="molecule type" value="Genomic_DNA"/>
</dbReference>
<evidence type="ECO:0000313" key="9">
    <source>
        <dbReference type="Proteomes" id="UP000186922"/>
    </source>
</evidence>
<evidence type="ECO:0000256" key="6">
    <source>
        <dbReference type="RuleBase" id="RU003696"/>
    </source>
</evidence>
<dbReference type="PANTHER" id="PTHR11955">
    <property type="entry name" value="FATTY ACID BINDING PROTEIN"/>
    <property type="match status" value="1"/>
</dbReference>
<evidence type="ECO:0000259" key="7">
    <source>
        <dbReference type="PROSITE" id="PS00214"/>
    </source>
</evidence>
<dbReference type="OrthoDB" id="412780at2759"/>
<dbReference type="InterPro" id="IPR031259">
    <property type="entry name" value="ILBP"/>
</dbReference>
<evidence type="ECO:0000256" key="5">
    <source>
        <dbReference type="ARBA" id="ARBA00045493"/>
    </source>
</evidence>
<dbReference type="STRING" id="947166.A0A1D1VUR4"/>
<comment type="function">
    <text evidence="5">Secreted heat soluble protein acting as a molecular shield in water-deficient condition. Tardigrade-specific intrinsically disordered proteins (TDPs) are essential for desiccation tolerance by forming non-crystalline amorphous solids upon desiccation, and this vitrified state mirrors their protective capabilities.</text>
</comment>
<feature type="domain" description="Cytosolic fatty-acid binding proteins" evidence="7">
    <location>
        <begin position="64"/>
        <end position="81"/>
    </location>
</feature>
<dbReference type="InterPro" id="IPR012674">
    <property type="entry name" value="Calycin"/>
</dbReference>
<accession>A0A1D1VUR4</accession>
<dbReference type="GO" id="GO:0008289">
    <property type="term" value="F:lipid binding"/>
    <property type="evidence" value="ECO:0007669"/>
    <property type="project" value="UniProtKB-KW"/>
</dbReference>
<comment type="caution">
    <text evidence="8">The sequence shown here is derived from an EMBL/GenBank/DDBJ whole genome shotgun (WGS) entry which is preliminary data.</text>
</comment>
<dbReference type="Gene3D" id="2.40.128.20">
    <property type="match status" value="1"/>
</dbReference>
<dbReference type="InterPro" id="IPR000566">
    <property type="entry name" value="Lipocln_cytosolic_FA-bd_dom"/>
</dbReference>
<name>A0A1D1VUR4_RAMVA</name>
<gene>
    <name evidence="8" type="primary">RvY_15380</name>
    <name evidence="8" type="synonym">RvY_15380.1</name>
    <name evidence="8" type="ORF">RvY_15380-1</name>
</gene>
<comment type="similarity">
    <text evidence="2 6">Belongs to the calycin superfamily. Fatty-acid binding protein (FABP) family.</text>
</comment>
<evidence type="ECO:0000256" key="1">
    <source>
        <dbReference type="ARBA" id="ARBA00006119"/>
    </source>
</evidence>
<dbReference type="Proteomes" id="UP000186922">
    <property type="component" value="Unassembled WGS sequence"/>
</dbReference>
<keyword evidence="3" id="KW-0346">Stress response</keyword>